<dbReference type="EMBL" id="JATAAI010000037">
    <property type="protein sequence ID" value="KAK1734805.1"/>
    <property type="molecule type" value="Genomic_DNA"/>
</dbReference>
<gene>
    <name evidence="1" type="ORF">QTG54_014678</name>
</gene>
<comment type="caution">
    <text evidence="1">The sequence shown here is derived from an EMBL/GenBank/DDBJ whole genome shotgun (WGS) entry which is preliminary data.</text>
</comment>
<reference evidence="1" key="1">
    <citation type="submission" date="2023-06" db="EMBL/GenBank/DDBJ databases">
        <title>Survivors Of The Sea: Transcriptome response of Skeletonema marinoi to long-term dormancy.</title>
        <authorList>
            <person name="Pinder M.I.M."/>
            <person name="Kourtchenko O."/>
            <person name="Robertson E.K."/>
            <person name="Larsson T."/>
            <person name="Maumus F."/>
            <person name="Osuna-Cruz C.M."/>
            <person name="Vancaester E."/>
            <person name="Stenow R."/>
            <person name="Vandepoele K."/>
            <person name="Ploug H."/>
            <person name="Bruchert V."/>
            <person name="Godhe A."/>
            <person name="Topel M."/>
        </authorList>
    </citation>
    <scope>NUCLEOTIDE SEQUENCE</scope>
    <source>
        <strain evidence="1">R05AC</strain>
    </source>
</reference>
<accession>A0AAD9D6L6</accession>
<dbReference type="Proteomes" id="UP001224775">
    <property type="component" value="Unassembled WGS sequence"/>
</dbReference>
<keyword evidence="2" id="KW-1185">Reference proteome</keyword>
<proteinExistence type="predicted"/>
<evidence type="ECO:0000313" key="1">
    <source>
        <dbReference type="EMBL" id="KAK1734805.1"/>
    </source>
</evidence>
<protein>
    <submittedName>
        <fullName evidence="1">Uncharacterized protein</fullName>
    </submittedName>
</protein>
<sequence>SAKTKSKHKIHEPDITVTSLKYKMLWNNRAVLCNAVAVVTRLSTASSFSPMALTTTRTFAQTTSLYSAPPKRYLLNYEYIPDVLEKVNTHT</sequence>
<name>A0AAD9D6L6_9STRA</name>
<dbReference type="AlphaFoldDB" id="A0AAD9D6L6"/>
<organism evidence="1 2">
    <name type="scientific">Skeletonema marinoi</name>
    <dbReference type="NCBI Taxonomy" id="267567"/>
    <lineage>
        <taxon>Eukaryota</taxon>
        <taxon>Sar</taxon>
        <taxon>Stramenopiles</taxon>
        <taxon>Ochrophyta</taxon>
        <taxon>Bacillariophyta</taxon>
        <taxon>Coscinodiscophyceae</taxon>
        <taxon>Thalassiosirophycidae</taxon>
        <taxon>Thalassiosirales</taxon>
        <taxon>Skeletonemataceae</taxon>
        <taxon>Skeletonema</taxon>
        <taxon>Skeletonema marinoi-dohrnii complex</taxon>
    </lineage>
</organism>
<evidence type="ECO:0000313" key="2">
    <source>
        <dbReference type="Proteomes" id="UP001224775"/>
    </source>
</evidence>
<feature type="non-terminal residue" evidence="1">
    <location>
        <position position="1"/>
    </location>
</feature>